<keyword evidence="3" id="KW-0472">Membrane</keyword>
<dbReference type="Proteomes" id="UP001303115">
    <property type="component" value="Unassembled WGS sequence"/>
</dbReference>
<feature type="transmembrane region" description="Helical" evidence="3">
    <location>
        <begin position="1052"/>
        <end position="1073"/>
    </location>
</feature>
<sequence>MFPEPQSRRPSIASARSTSTHRSHSRRQAEMAEDIYLENPEILRFNDRADSSNREPWPLETVTKIGLLLPQITEPPRLGMLERVDSMKMLQMHVENEARVWPLWQRLLGCYDIAMRGRRAALLALADAYNKAYEEEELEMEFNERMRVLTEENEGLIRTTEVLEAQGGQQQQQIAKLEDKNRILVRDGSALQTRYDKIITAREKELEDLEGVIADWEASTHVPTTRSAAPRDKGDHETRFRSIRGALEEARVATAISNARNTLLQDKCNALEKAVEEIVQQPRSQEMGPSVVSELESRSTQLELHNQVLKNELEAERARSAERDKECADLIARLTSQSEVQPQQQQAVDDTLKKEADLYRDKCVALERTVDELQQKIADQAVEAAHDKQEYKTNMDELGNSIKDLHTTVTDAIGGLDNAPASGSSSGNVQVPLLPEEVIRDIEAAQLQTIQSSQAVMDEIRATINGLVEQVTAEMADAKAAHLEGAQQILEELRKLTVSADSWIQDHQTLEENQGLIHDELDALRKLAQSNQHTFQEIDQQVQRQSSQVEAAKTVSQQSTHSEPRPGLLFFSRSKGLSFDASNNEITYLEAVANLISRMKIPPQGTGLDAATRSWANELSLLQQGLSAVEPDTPAEDLMAEFARDLESFMEQGVENDPTIFYVALEDYDRLFDGLLKLQSYVPQPPAAEQELLEKIDEKIERAEEVRETHSRLMKEYQAHQAQHPPNVLNSSQSAEILRLVCDFFETTGGKWNWSTPADQETLASVEELYLQIQKALAHPSLIERRRELLAGIARQETQLAELQEDIPKVKAQADDMVRRLAAFDRLQLKGRGGRTPDDQALDKAFRAGLKRHETRLRREQHYNQARHDRLEAKRVDVKDFLNQETVLDRHRAQRLLAETLLKLQSSGRPERLIISAGTPDPAHDDGTAVVPSCHGHHGHGLLGSNPVSTSLCHILTAFAWLVFLLLVQPHNLLTTLAFLQSALLALPNYLYRLAAHTASRARHRLLRLRRVRPAQAAAWTRELLSSSARQLQLRQQRPKLALPPAPDASTLVSAAVFLFLLYALLSYVAVVVERRIWVGDNDWRYAYLLDITSGRPLPYPGWLPIRVDYRLVTHRVWVWFAEGVHGFFEWRRAVDLGGVRGVGKGVSWWVGWLVEVVRGVGWWVGW</sequence>
<feature type="coiled-coil region" evidence="1">
    <location>
        <begin position="786"/>
        <end position="820"/>
    </location>
</feature>
<evidence type="ECO:0000313" key="5">
    <source>
        <dbReference type="Proteomes" id="UP001303115"/>
    </source>
</evidence>
<keyword evidence="3" id="KW-1133">Transmembrane helix</keyword>
<keyword evidence="3" id="KW-0812">Transmembrane</keyword>
<gene>
    <name evidence="4" type="ORF">C8A01DRAFT_14203</name>
</gene>
<accession>A0AAN6PLC3</accession>
<feature type="coiled-coil region" evidence="1">
    <location>
        <begin position="356"/>
        <end position="390"/>
    </location>
</feature>
<organism evidence="4 5">
    <name type="scientific">Parachaetomium inaequale</name>
    <dbReference type="NCBI Taxonomy" id="2588326"/>
    <lineage>
        <taxon>Eukaryota</taxon>
        <taxon>Fungi</taxon>
        <taxon>Dikarya</taxon>
        <taxon>Ascomycota</taxon>
        <taxon>Pezizomycotina</taxon>
        <taxon>Sordariomycetes</taxon>
        <taxon>Sordariomycetidae</taxon>
        <taxon>Sordariales</taxon>
        <taxon>Chaetomiaceae</taxon>
        <taxon>Parachaetomium</taxon>
    </lineage>
</organism>
<name>A0AAN6PLC3_9PEZI</name>
<evidence type="ECO:0000256" key="3">
    <source>
        <dbReference type="SAM" id="Phobius"/>
    </source>
</evidence>
<feature type="coiled-coil region" evidence="1">
    <location>
        <begin position="261"/>
        <end position="319"/>
    </location>
</feature>
<evidence type="ECO:0000256" key="2">
    <source>
        <dbReference type="SAM" id="MobiDB-lite"/>
    </source>
</evidence>
<protein>
    <submittedName>
        <fullName evidence="4">Uncharacterized protein</fullName>
    </submittedName>
</protein>
<feature type="coiled-coil region" evidence="1">
    <location>
        <begin position="689"/>
        <end position="723"/>
    </location>
</feature>
<comment type="caution">
    <text evidence="4">The sequence shown here is derived from an EMBL/GenBank/DDBJ whole genome shotgun (WGS) entry which is preliminary data.</text>
</comment>
<keyword evidence="1" id="KW-0175">Coiled coil</keyword>
<dbReference type="AlphaFoldDB" id="A0AAN6PLC3"/>
<evidence type="ECO:0000313" key="4">
    <source>
        <dbReference type="EMBL" id="KAK4042165.1"/>
    </source>
</evidence>
<proteinExistence type="predicted"/>
<feature type="region of interest" description="Disordered" evidence="2">
    <location>
        <begin position="1"/>
        <end position="31"/>
    </location>
</feature>
<evidence type="ECO:0000256" key="1">
    <source>
        <dbReference type="SAM" id="Coils"/>
    </source>
</evidence>
<keyword evidence="5" id="KW-1185">Reference proteome</keyword>
<reference evidence="5" key="1">
    <citation type="journal article" date="2023" name="Mol. Phylogenet. Evol.">
        <title>Genome-scale phylogeny and comparative genomics of the fungal order Sordariales.</title>
        <authorList>
            <person name="Hensen N."/>
            <person name="Bonometti L."/>
            <person name="Westerberg I."/>
            <person name="Brannstrom I.O."/>
            <person name="Guillou S."/>
            <person name="Cros-Aarteil S."/>
            <person name="Calhoun S."/>
            <person name="Haridas S."/>
            <person name="Kuo A."/>
            <person name="Mondo S."/>
            <person name="Pangilinan J."/>
            <person name="Riley R."/>
            <person name="LaButti K."/>
            <person name="Andreopoulos B."/>
            <person name="Lipzen A."/>
            <person name="Chen C."/>
            <person name="Yan M."/>
            <person name="Daum C."/>
            <person name="Ng V."/>
            <person name="Clum A."/>
            <person name="Steindorff A."/>
            <person name="Ohm R.A."/>
            <person name="Martin F."/>
            <person name="Silar P."/>
            <person name="Natvig D.O."/>
            <person name="Lalanne C."/>
            <person name="Gautier V."/>
            <person name="Ament-Velasquez S.L."/>
            <person name="Kruys A."/>
            <person name="Hutchinson M.I."/>
            <person name="Powell A.J."/>
            <person name="Barry K."/>
            <person name="Miller A.N."/>
            <person name="Grigoriev I.V."/>
            <person name="Debuchy R."/>
            <person name="Gladieux P."/>
            <person name="Hiltunen Thoren M."/>
            <person name="Johannesson H."/>
        </authorList>
    </citation>
    <scope>NUCLEOTIDE SEQUENCE [LARGE SCALE GENOMIC DNA]</scope>
    <source>
        <strain evidence="5">CBS 284.82</strain>
    </source>
</reference>
<dbReference type="EMBL" id="MU854345">
    <property type="protein sequence ID" value="KAK4042165.1"/>
    <property type="molecule type" value="Genomic_DNA"/>
</dbReference>